<dbReference type="Proteomes" id="UP000041254">
    <property type="component" value="Unassembled WGS sequence"/>
</dbReference>
<evidence type="ECO:0000313" key="1">
    <source>
        <dbReference type="EMBL" id="CEM20493.1"/>
    </source>
</evidence>
<keyword evidence="2" id="KW-1185">Reference proteome</keyword>
<reference evidence="1 2" key="1">
    <citation type="submission" date="2014-11" db="EMBL/GenBank/DDBJ databases">
        <authorList>
            <person name="Zhu J."/>
            <person name="Qi W."/>
            <person name="Song R."/>
        </authorList>
    </citation>
    <scope>NUCLEOTIDE SEQUENCE [LARGE SCALE GENOMIC DNA]</scope>
</reference>
<name>A0A0G4FYG8_VITBC</name>
<evidence type="ECO:0000313" key="2">
    <source>
        <dbReference type="Proteomes" id="UP000041254"/>
    </source>
</evidence>
<proteinExistence type="predicted"/>
<dbReference type="InParanoid" id="A0A0G4FYG8"/>
<organism evidence="1 2">
    <name type="scientific">Vitrella brassicaformis (strain CCMP3155)</name>
    <dbReference type="NCBI Taxonomy" id="1169540"/>
    <lineage>
        <taxon>Eukaryota</taxon>
        <taxon>Sar</taxon>
        <taxon>Alveolata</taxon>
        <taxon>Colpodellida</taxon>
        <taxon>Vitrellaceae</taxon>
        <taxon>Vitrella</taxon>
    </lineage>
</organism>
<protein>
    <submittedName>
        <fullName evidence="1">Uncharacterized protein</fullName>
    </submittedName>
</protein>
<dbReference type="AlphaFoldDB" id="A0A0G4FYG8"/>
<accession>A0A0G4FYG8</accession>
<dbReference type="PhylomeDB" id="A0A0G4FYG8"/>
<gene>
    <name evidence="1" type="ORF">Vbra_9545</name>
</gene>
<dbReference type="VEuPathDB" id="CryptoDB:Vbra_9545"/>
<sequence>MDELLRECVRQDVLSRLRKSFPTTFKTHLGIPPVSPESFNALIFEVLAHSSVTGGSDRNEELLPGYELTVADDSPSLRNAVWQSGNKSVDAFLAAANGFLQDEGHMKELRTMIDRARQSDAANPLHVHLAFVTQLAARLTRLTRITLQYPDGFICWCFDVFVAIIEGHIAGRRAANLGGGTLHTITIKEGVRLTGTARLARLHSPLPTRLDPPPTLDALTTVAGLWSGVGQQGGPLAQLESIGTIEIDDWDHRSREGIERLEEVLVARGCRQSLNQLHVDLHGAHVGRRTLPVLLALDRLVGACCRQDAPLTTAPHFTPFDLSLFYGNEFPIRPSPSFKTMLQQLARQATSVEYIFIQDGLTDPHTNPSPSAIDIASSLSFDEARVVEVKNARGFDPPLDTPSPHPTIITHLKPFPRASGLHVWDKLGGAAGQLLASKMPKKVWRVEIYRVPGAEKVGVLAALGRDREREVGAVDMREIGVDQLAGAVGRLPTIKTLELITTLPDDAEDAGSLVRTGLSSVIPHIMQWLSVRVRDTANEQHDSIMASLPDGTNIGALSITRVGRAGGDTWVSMTALPTARKAGCRVWWIIHSGRAVGHS</sequence>
<dbReference type="EMBL" id="CDMY01000530">
    <property type="protein sequence ID" value="CEM20493.1"/>
    <property type="molecule type" value="Genomic_DNA"/>
</dbReference>